<organism evidence="1 2">
    <name type="scientific">Rhabditophanes sp. KR3021</name>
    <dbReference type="NCBI Taxonomy" id="114890"/>
    <lineage>
        <taxon>Eukaryota</taxon>
        <taxon>Metazoa</taxon>
        <taxon>Ecdysozoa</taxon>
        <taxon>Nematoda</taxon>
        <taxon>Chromadorea</taxon>
        <taxon>Rhabditida</taxon>
        <taxon>Tylenchina</taxon>
        <taxon>Panagrolaimomorpha</taxon>
        <taxon>Strongyloidoidea</taxon>
        <taxon>Alloionematidae</taxon>
        <taxon>Rhabditophanes</taxon>
    </lineage>
</organism>
<dbReference type="WBParaSite" id="RSKR_0001074400.1">
    <property type="protein sequence ID" value="RSKR_0001074400.1"/>
    <property type="gene ID" value="RSKR_0001074400"/>
</dbReference>
<accession>A0AC35UDP1</accession>
<sequence>MKIFLFFMFLAVQGLLAKPVLNNDAAVPDNDKLETSQFVEQNADEVRNMIKKFFVELDTSNDKQFKNHFFRMLAELSATALAHMEGRKKGELSTTINNTKTGKSSNLNVVINARPTAEELKPFYAGMPNGFVPFGSNYWWK</sequence>
<dbReference type="Proteomes" id="UP000095286">
    <property type="component" value="Unplaced"/>
</dbReference>
<evidence type="ECO:0000313" key="1">
    <source>
        <dbReference type="Proteomes" id="UP000095286"/>
    </source>
</evidence>
<proteinExistence type="predicted"/>
<evidence type="ECO:0000313" key="2">
    <source>
        <dbReference type="WBParaSite" id="RSKR_0001074400.1"/>
    </source>
</evidence>
<protein>
    <submittedName>
        <fullName evidence="2">DUF148 domain-containing protein</fullName>
    </submittedName>
</protein>
<name>A0AC35UDP1_9BILA</name>
<reference evidence="2" key="1">
    <citation type="submission" date="2016-11" db="UniProtKB">
        <authorList>
            <consortium name="WormBaseParasite"/>
        </authorList>
    </citation>
    <scope>IDENTIFICATION</scope>
    <source>
        <strain evidence="2">KR3021</strain>
    </source>
</reference>